<evidence type="ECO:0000313" key="3">
    <source>
        <dbReference type="Proteomes" id="UP000824890"/>
    </source>
</evidence>
<reference evidence="2 3" key="1">
    <citation type="submission" date="2021-05" db="EMBL/GenBank/DDBJ databases">
        <title>Genome Assembly of Synthetic Allotetraploid Brassica napus Reveals Homoeologous Exchanges between Subgenomes.</title>
        <authorList>
            <person name="Davis J.T."/>
        </authorList>
    </citation>
    <scope>NUCLEOTIDE SEQUENCE [LARGE SCALE GENOMIC DNA]</scope>
    <source>
        <strain evidence="3">cv. Da-Ae</strain>
        <tissue evidence="2">Seedling</tissue>
    </source>
</reference>
<feature type="region of interest" description="Disordered" evidence="1">
    <location>
        <begin position="713"/>
        <end position="748"/>
    </location>
</feature>
<dbReference type="EMBL" id="JAGKQM010000009">
    <property type="protein sequence ID" value="KAH0910626.1"/>
    <property type="molecule type" value="Genomic_DNA"/>
</dbReference>
<evidence type="ECO:0000313" key="2">
    <source>
        <dbReference type="EMBL" id="KAH0910626.1"/>
    </source>
</evidence>
<accession>A0ABQ8C2J1</accession>
<evidence type="ECO:0000256" key="1">
    <source>
        <dbReference type="SAM" id="MobiDB-lite"/>
    </source>
</evidence>
<comment type="caution">
    <text evidence="2">The sequence shown here is derived from an EMBL/GenBank/DDBJ whole genome shotgun (WGS) entry which is preliminary data.</text>
</comment>
<organism evidence="2 3">
    <name type="scientific">Brassica napus</name>
    <name type="common">Rape</name>
    <dbReference type="NCBI Taxonomy" id="3708"/>
    <lineage>
        <taxon>Eukaryota</taxon>
        <taxon>Viridiplantae</taxon>
        <taxon>Streptophyta</taxon>
        <taxon>Embryophyta</taxon>
        <taxon>Tracheophyta</taxon>
        <taxon>Spermatophyta</taxon>
        <taxon>Magnoliopsida</taxon>
        <taxon>eudicotyledons</taxon>
        <taxon>Gunneridae</taxon>
        <taxon>Pentapetalae</taxon>
        <taxon>rosids</taxon>
        <taxon>malvids</taxon>
        <taxon>Brassicales</taxon>
        <taxon>Brassicaceae</taxon>
        <taxon>Brassiceae</taxon>
        <taxon>Brassica</taxon>
    </lineage>
</organism>
<name>A0ABQ8C2J1_BRANA</name>
<sequence>MTMGQLVNIRAGRWNKTDEGRWKFEEDNSEVYHYIVARTNEGFEEFTKLVRQQLRIEDLCPLLVTYQLPGCMVQDDPSAHAPITLLTSEDIEIMMSVKEWKNEVVTCVTYGALNIAKYQFLCRSPFTIGDTTYLADGITEEVHCRMINSMVEDDEFTCAGSVLKQLFSEEKLILVYRFSFEIEEARKFFDRFPTPEIGGTRRETQKSRTTTQRKKSQNCGTQDKGDYQCPSDYPEEAIIRLNVDEDAAYLNADWEDVVAGQQNVGHGIDPECYVTEATPHNLTSLSNGDQRSTSCLNINVVDLVTSSTGSTGDVNVTVIGNTCWNPITVPWGDNSDRVAARVVVITEPLAKWQYEGHRIKYRGRWPVLFGQWLKSQQGVWTFEEDQTRGGRDIVIGKNEQVNALKEHVRSVFNLRTETPMVVTFQLPQWMLEPDGGTWPPHNINTNADIDMMMSVHEWNVEPKLCVISGAEDVATYQFRCRAPFTIGSITFLGDGVPEEQHMAFVLDMIRGNEIVCSDHVLNELFDEQKMVLLYRFSQEIQKAKTSLNLNLAPMVEPDDHIVPNIGNTDMDTHVVAGGGVVNTDINAPPQRFHVPVTNLTQFGSHSCNTGAYMRASLPPTTYDRHYYTPQWGNMDVTGMYWDNLMSSRYAVDLQRIYGVPGSEYVGYGTNDLTIGNPIQPHLQASPRGPLVQGYEVPIEVLSTASSTELKEVHENGRNLNTSKLSGGGDPVAVEKGESSNHPVRGTHAEFEVGVNVEAGEGMADDEGNGGRSSAD</sequence>
<keyword evidence="3" id="KW-1185">Reference proteome</keyword>
<proteinExistence type="predicted"/>
<protein>
    <submittedName>
        <fullName evidence="2">Uncharacterized protein</fullName>
    </submittedName>
</protein>
<feature type="region of interest" description="Disordered" evidence="1">
    <location>
        <begin position="196"/>
        <end position="226"/>
    </location>
</feature>
<dbReference type="Proteomes" id="UP000824890">
    <property type="component" value="Unassembled WGS sequence"/>
</dbReference>
<gene>
    <name evidence="2" type="ORF">HID58_033947</name>
</gene>